<keyword evidence="2" id="KW-1185">Reference proteome</keyword>
<feature type="non-terminal residue" evidence="1">
    <location>
        <position position="1"/>
    </location>
</feature>
<evidence type="ECO:0000313" key="1">
    <source>
        <dbReference type="EMBL" id="PIO56821.1"/>
    </source>
</evidence>
<sequence>PFLEDYRTKRRLNLVEAVDAKLVDPKNKTIQVSRHSIVPIAKAVEDGRIPREIGEKLRQIDKLNFAEALGKGLIDVTSNIFTDHDTGRQMTIAQAIEQGYIDTGNVEAMEGSDEKNLSNIINSEEFDENSGRIRDKRTSLHLTFKDAVERDVIDGDSLLHDLESGQTLTLREAIVRRKIDNDGKYIAGNLKMTLRDAVKGGLVALIASPMQAAQAVAEAVKRRDAEGYKFKIENYGGESRGSRTSVPKFREETIVRLTPQKAEPSLTVRMRHSQTNIGDRARSIIDDPSTLADLQHEFLANLEANRFDTDEKIITNPSGGQRLSVREAAETGLLDVLTGEIVVPDTGRRYSIPKAVHLNYVQGDAAKRLMESLNMSIEELNLAQQQSAPSP</sequence>
<dbReference type="SMART" id="SM00250">
    <property type="entry name" value="PLEC"/>
    <property type="match status" value="4"/>
</dbReference>
<evidence type="ECO:0000313" key="2">
    <source>
        <dbReference type="Proteomes" id="UP000230423"/>
    </source>
</evidence>
<dbReference type="InterPro" id="IPR035915">
    <property type="entry name" value="Plakin_repeat_sf"/>
</dbReference>
<feature type="non-terminal residue" evidence="1">
    <location>
        <position position="391"/>
    </location>
</feature>
<dbReference type="EMBL" id="KZ372585">
    <property type="protein sequence ID" value="PIO56821.1"/>
    <property type="molecule type" value="Genomic_DNA"/>
</dbReference>
<dbReference type="SUPFAM" id="SSF75399">
    <property type="entry name" value="Plakin repeat"/>
    <property type="match status" value="2"/>
</dbReference>
<dbReference type="InterPro" id="IPR001101">
    <property type="entry name" value="Plectin_repeat"/>
</dbReference>
<dbReference type="Pfam" id="PF00681">
    <property type="entry name" value="Plectin"/>
    <property type="match status" value="1"/>
</dbReference>
<dbReference type="OrthoDB" id="2250192at2759"/>
<dbReference type="AlphaFoldDB" id="A0A2G9TFV0"/>
<name>A0A2G9TFV0_TELCI</name>
<organism evidence="1 2">
    <name type="scientific">Teladorsagia circumcincta</name>
    <name type="common">Brown stomach worm</name>
    <name type="synonym">Ostertagia circumcincta</name>
    <dbReference type="NCBI Taxonomy" id="45464"/>
    <lineage>
        <taxon>Eukaryota</taxon>
        <taxon>Metazoa</taxon>
        <taxon>Ecdysozoa</taxon>
        <taxon>Nematoda</taxon>
        <taxon>Chromadorea</taxon>
        <taxon>Rhabditida</taxon>
        <taxon>Rhabditina</taxon>
        <taxon>Rhabditomorpha</taxon>
        <taxon>Strongyloidea</taxon>
        <taxon>Trichostrongylidae</taxon>
        <taxon>Teladorsagia</taxon>
    </lineage>
</organism>
<dbReference type="GO" id="GO:0005856">
    <property type="term" value="C:cytoskeleton"/>
    <property type="evidence" value="ECO:0007669"/>
    <property type="project" value="InterPro"/>
</dbReference>
<dbReference type="Proteomes" id="UP000230423">
    <property type="component" value="Unassembled WGS sequence"/>
</dbReference>
<accession>A0A2G9TFV0</accession>
<dbReference type="Gene3D" id="3.90.1290.10">
    <property type="entry name" value="Plakin repeat"/>
    <property type="match status" value="1"/>
</dbReference>
<proteinExistence type="predicted"/>
<reference evidence="1 2" key="1">
    <citation type="submission" date="2015-09" db="EMBL/GenBank/DDBJ databases">
        <title>Draft genome of the parasitic nematode Teladorsagia circumcincta isolate WARC Sus (inbred).</title>
        <authorList>
            <person name="Mitreva M."/>
        </authorList>
    </citation>
    <scope>NUCLEOTIDE SEQUENCE [LARGE SCALE GENOMIC DNA]</scope>
    <source>
        <strain evidence="1 2">S</strain>
    </source>
</reference>
<gene>
    <name evidence="1" type="ORF">TELCIR_21778</name>
</gene>
<protein>
    <submittedName>
        <fullName evidence="1">Uncharacterized protein</fullName>
    </submittedName>
</protein>